<dbReference type="AlphaFoldDB" id="A0AAU9K7K9"/>
<keyword evidence="1" id="KW-0238">DNA-binding</keyword>
<evidence type="ECO:0000313" key="5">
    <source>
        <dbReference type="EMBL" id="CAG9333909.1"/>
    </source>
</evidence>
<evidence type="ECO:0000259" key="4">
    <source>
        <dbReference type="PROSITE" id="PS51253"/>
    </source>
</evidence>
<feature type="region of interest" description="Disordered" evidence="3">
    <location>
        <begin position="1"/>
        <end position="60"/>
    </location>
</feature>
<feature type="compositionally biased region" description="Basic and acidic residues" evidence="3">
    <location>
        <begin position="1"/>
        <end position="11"/>
    </location>
</feature>
<evidence type="ECO:0000256" key="2">
    <source>
        <dbReference type="SAM" id="Coils"/>
    </source>
</evidence>
<dbReference type="Proteomes" id="UP001162131">
    <property type="component" value="Unassembled WGS sequence"/>
</dbReference>
<reference evidence="5" key="1">
    <citation type="submission" date="2021-09" db="EMBL/GenBank/DDBJ databases">
        <authorList>
            <consortium name="AG Swart"/>
            <person name="Singh M."/>
            <person name="Singh A."/>
            <person name="Seah K."/>
            <person name="Emmerich C."/>
        </authorList>
    </citation>
    <scope>NUCLEOTIDE SEQUENCE</scope>
    <source>
        <strain evidence="5">ATCC30299</strain>
    </source>
</reference>
<dbReference type="SUPFAM" id="SSF46689">
    <property type="entry name" value="Homeodomain-like"/>
    <property type="match status" value="1"/>
</dbReference>
<proteinExistence type="predicted"/>
<feature type="coiled-coil region" evidence="2">
    <location>
        <begin position="426"/>
        <end position="453"/>
    </location>
</feature>
<dbReference type="InterPro" id="IPR004875">
    <property type="entry name" value="DDE_SF_endonuclease_dom"/>
</dbReference>
<feature type="domain" description="HTH CENPB-type" evidence="4">
    <location>
        <begin position="95"/>
        <end position="171"/>
    </location>
</feature>
<keyword evidence="6" id="KW-1185">Reference proteome</keyword>
<evidence type="ECO:0000256" key="1">
    <source>
        <dbReference type="ARBA" id="ARBA00023125"/>
    </source>
</evidence>
<evidence type="ECO:0000256" key="3">
    <source>
        <dbReference type="SAM" id="MobiDB-lite"/>
    </source>
</evidence>
<comment type="caution">
    <text evidence="5">The sequence shown here is derived from an EMBL/GenBank/DDBJ whole genome shotgun (WGS) entry which is preliminary data.</text>
</comment>
<dbReference type="Pfam" id="PF03221">
    <property type="entry name" value="HTH_Tnp_Tc5"/>
    <property type="match status" value="1"/>
</dbReference>
<dbReference type="PANTHER" id="PTHR19303:SF73">
    <property type="entry name" value="PROTEIN PDC2"/>
    <property type="match status" value="1"/>
</dbReference>
<protein>
    <recommendedName>
        <fullName evidence="4">HTH CENPB-type domain-containing protein</fullName>
    </recommendedName>
</protein>
<dbReference type="Gene3D" id="1.10.10.60">
    <property type="entry name" value="Homeodomain-like"/>
    <property type="match status" value="1"/>
</dbReference>
<dbReference type="InterPro" id="IPR006600">
    <property type="entry name" value="HTH_CenpB_DNA-bd_dom"/>
</dbReference>
<dbReference type="PROSITE" id="PS51253">
    <property type="entry name" value="HTH_CENPB"/>
    <property type="match status" value="1"/>
</dbReference>
<dbReference type="InterPro" id="IPR009057">
    <property type="entry name" value="Homeodomain-like_sf"/>
</dbReference>
<evidence type="ECO:0000313" key="6">
    <source>
        <dbReference type="Proteomes" id="UP001162131"/>
    </source>
</evidence>
<dbReference type="SMART" id="SM00674">
    <property type="entry name" value="CENPB"/>
    <property type="match status" value="1"/>
</dbReference>
<gene>
    <name evidence="5" type="ORF">BSTOLATCC_MIC59718</name>
</gene>
<accession>A0AAU9K7K9</accession>
<dbReference type="Pfam" id="PF03184">
    <property type="entry name" value="DDE_1"/>
    <property type="match status" value="1"/>
</dbReference>
<dbReference type="InterPro" id="IPR050863">
    <property type="entry name" value="CenT-Element_Derived"/>
</dbReference>
<dbReference type="EMBL" id="CAJZBQ010000057">
    <property type="protein sequence ID" value="CAG9333909.1"/>
    <property type="molecule type" value="Genomic_DNA"/>
</dbReference>
<dbReference type="GO" id="GO:0003677">
    <property type="term" value="F:DNA binding"/>
    <property type="evidence" value="ECO:0007669"/>
    <property type="project" value="UniProtKB-KW"/>
</dbReference>
<dbReference type="GO" id="GO:0005634">
    <property type="term" value="C:nucleus"/>
    <property type="evidence" value="ECO:0007669"/>
    <property type="project" value="TreeGrafter"/>
</dbReference>
<sequence length="539" mass="62483">MQKSKSSEHHPLCVVEKLSPDKLPSNKRNKAASPPREQNEEKTLSSNGNSKPKIKRKDFTKDYGAGDSSVCNIIKQAEKIKNYLCKSFDQKGPWKPKKKQKNQNPHLDKALLIWINQWRSIGLPISDSLMMEKAKELQNKIEALTGDQSSFSGSYGWLTEFKSRYGIKNVDTCGDQLSASIKEIPSFIKELNRVIIEENYSAEQIYNCDETSLFWKILPSKSAQILNETHDYKILKSRVSILLCCNTAGTHRLPLFITENQKCSETNGKMTNFKFKNWLKNTFIPAIATHLQSINLPTKALLLLENSKIHTLLTSEKENENLKILYFPNNTTLLLQPMSQSIISSFKRNYKENFLKQLFKYYKDNKKDKKSIIQFLSSYDINQCNINLSEGWNCIPETTIKSAWRKLGINPEAIPENNENSIHELKIDAKKVLELEESELQEYLEQENNANSIRDLLNDDDIIEQVISEEEEDEYDKIDRRSALKGFQIIIRYLEQECFKANDVKYVRRLMQRTEKKPSNGLKKLKVQEWYENGENQIN</sequence>
<organism evidence="5 6">
    <name type="scientific">Blepharisma stoltei</name>
    <dbReference type="NCBI Taxonomy" id="1481888"/>
    <lineage>
        <taxon>Eukaryota</taxon>
        <taxon>Sar</taxon>
        <taxon>Alveolata</taxon>
        <taxon>Ciliophora</taxon>
        <taxon>Postciliodesmatophora</taxon>
        <taxon>Heterotrichea</taxon>
        <taxon>Heterotrichida</taxon>
        <taxon>Blepharismidae</taxon>
        <taxon>Blepharisma</taxon>
    </lineage>
</organism>
<name>A0AAU9K7K9_9CILI</name>
<dbReference type="PANTHER" id="PTHR19303">
    <property type="entry name" value="TRANSPOSON"/>
    <property type="match status" value="1"/>
</dbReference>
<keyword evidence="2" id="KW-0175">Coiled coil</keyword>